<dbReference type="Gene3D" id="3.40.50.1820">
    <property type="entry name" value="alpha/beta hydrolase"/>
    <property type="match status" value="1"/>
</dbReference>
<evidence type="ECO:0008006" key="3">
    <source>
        <dbReference type="Google" id="ProtNLM"/>
    </source>
</evidence>
<name>A0ABM7UT65_9LEPT</name>
<evidence type="ECO:0000313" key="1">
    <source>
        <dbReference type="EMBL" id="BDA79848.1"/>
    </source>
</evidence>
<accession>A0ABM7UT65</accession>
<proteinExistence type="predicted"/>
<dbReference type="RefSeq" id="WP_109020490.1">
    <property type="nucleotide sequence ID" value="NZ_AP025028.1"/>
</dbReference>
<gene>
    <name evidence="1" type="ORF">LPTSP3_g27780</name>
</gene>
<reference evidence="1 2" key="1">
    <citation type="submission" date="2021-08" db="EMBL/GenBank/DDBJ databases">
        <title>Complete genome sequence of Leptospira kobayashii strain E30.</title>
        <authorList>
            <person name="Nakao R."/>
            <person name="Nakamura S."/>
            <person name="Masuzawa T."/>
            <person name="Koizumi N."/>
        </authorList>
    </citation>
    <scope>NUCLEOTIDE SEQUENCE [LARGE SCALE GENOMIC DNA]</scope>
    <source>
        <strain evidence="1 2">E30</strain>
    </source>
</reference>
<sequence>MIQTIVHSIAGKTVQFTHNSTESLLKGIKVLVKGTLQNTGAGLDLLSNAFLYKEDWREALKKAGVVLKETGDHTTETMEKAIHSTNVAFEKASFAVDAAGRQGNQMVFDNRVISSIIGSSHDQKIILTKIEMSFRDIGKDISVSEAAQSFRESGQKESVLFLPGLFTDETVWLEKWIPYKKRKVRSLGISTELSKKNIHPLYIRYNHGMPIHENGKKLMNLLDTFFTECPEARPHIVAYSLGSLVLRSCLYHAKEENKPWIENFQKVISISSPNRGSYLEKLGFWLGLILEKSPNAALKIIGMIGNLRSDAIKDLSFGLIRREQKSFWAPISQYFQETYFGELDEVDAYEAYSLVDTIENPIQNFLGDGIVEKQSLRYLSDKVYSKKLNPSLRTLEIEKANHFTILNSKKLFLWLDEIFSESK</sequence>
<evidence type="ECO:0000313" key="2">
    <source>
        <dbReference type="Proteomes" id="UP000245263"/>
    </source>
</evidence>
<dbReference type="Proteomes" id="UP000245263">
    <property type="component" value="Chromosome 1"/>
</dbReference>
<dbReference type="SUPFAM" id="SSF53474">
    <property type="entry name" value="alpha/beta-Hydrolases"/>
    <property type="match status" value="1"/>
</dbReference>
<organism evidence="1 2">
    <name type="scientific">Leptospira kobayashii</name>
    <dbReference type="NCBI Taxonomy" id="1917830"/>
    <lineage>
        <taxon>Bacteria</taxon>
        <taxon>Pseudomonadati</taxon>
        <taxon>Spirochaetota</taxon>
        <taxon>Spirochaetia</taxon>
        <taxon>Leptospirales</taxon>
        <taxon>Leptospiraceae</taxon>
        <taxon>Leptospira</taxon>
    </lineage>
</organism>
<dbReference type="InterPro" id="IPR029058">
    <property type="entry name" value="AB_hydrolase_fold"/>
</dbReference>
<protein>
    <recommendedName>
        <fullName evidence="3">Alpha/beta hydrolase</fullName>
    </recommendedName>
</protein>
<dbReference type="EMBL" id="AP025028">
    <property type="protein sequence ID" value="BDA79848.1"/>
    <property type="molecule type" value="Genomic_DNA"/>
</dbReference>
<keyword evidence="2" id="KW-1185">Reference proteome</keyword>